<evidence type="ECO:0000313" key="1">
    <source>
        <dbReference type="EMBL" id="EDR07715.1"/>
    </source>
</evidence>
<dbReference type="OrthoDB" id="3048650at2759"/>
<dbReference type="AlphaFoldDB" id="B0DCE4"/>
<sequence>MMGESGCMSTIVSCKEHNHSKHDIYDICETNEGSETALQMYCQAYKQAPVGQAHALLRKDRRPDSILNILTDYIPQITPEQNSKDPACVFCLAEFSRLLSRLRGVR</sequence>
<evidence type="ECO:0000313" key="2">
    <source>
        <dbReference type="Proteomes" id="UP000001194"/>
    </source>
</evidence>
<dbReference type="Proteomes" id="UP000001194">
    <property type="component" value="Unassembled WGS sequence"/>
</dbReference>
<protein>
    <submittedName>
        <fullName evidence="1">Predicted protein</fullName>
    </submittedName>
</protein>
<dbReference type="EMBL" id="DS547103">
    <property type="protein sequence ID" value="EDR07715.1"/>
    <property type="molecule type" value="Genomic_DNA"/>
</dbReference>
<dbReference type="HOGENOM" id="CLU_2237075_0_0_1"/>
<proteinExistence type="predicted"/>
<reference evidence="1 2" key="1">
    <citation type="journal article" date="2008" name="Nature">
        <title>The genome of Laccaria bicolor provides insights into mycorrhizal symbiosis.</title>
        <authorList>
            <person name="Martin F."/>
            <person name="Aerts A."/>
            <person name="Ahren D."/>
            <person name="Brun A."/>
            <person name="Danchin E.G.J."/>
            <person name="Duchaussoy F."/>
            <person name="Gibon J."/>
            <person name="Kohler A."/>
            <person name="Lindquist E."/>
            <person name="Pereda V."/>
            <person name="Salamov A."/>
            <person name="Shapiro H.J."/>
            <person name="Wuyts J."/>
            <person name="Blaudez D."/>
            <person name="Buee M."/>
            <person name="Brokstein P."/>
            <person name="Canbaeck B."/>
            <person name="Cohen D."/>
            <person name="Courty P.E."/>
            <person name="Coutinho P.M."/>
            <person name="Delaruelle C."/>
            <person name="Detter J.C."/>
            <person name="Deveau A."/>
            <person name="DiFazio S."/>
            <person name="Duplessis S."/>
            <person name="Fraissinet-Tachet L."/>
            <person name="Lucic E."/>
            <person name="Frey-Klett P."/>
            <person name="Fourrey C."/>
            <person name="Feussner I."/>
            <person name="Gay G."/>
            <person name="Grimwood J."/>
            <person name="Hoegger P.J."/>
            <person name="Jain P."/>
            <person name="Kilaru S."/>
            <person name="Labbe J."/>
            <person name="Lin Y.C."/>
            <person name="Legue V."/>
            <person name="Le Tacon F."/>
            <person name="Marmeisse R."/>
            <person name="Melayah D."/>
            <person name="Montanini B."/>
            <person name="Muratet M."/>
            <person name="Nehls U."/>
            <person name="Niculita-Hirzel H."/>
            <person name="Oudot-Le Secq M.P."/>
            <person name="Peter M."/>
            <person name="Quesneville H."/>
            <person name="Rajashekar B."/>
            <person name="Reich M."/>
            <person name="Rouhier N."/>
            <person name="Schmutz J."/>
            <person name="Yin T."/>
            <person name="Chalot M."/>
            <person name="Henrissat B."/>
            <person name="Kuees U."/>
            <person name="Lucas S."/>
            <person name="Van de Peer Y."/>
            <person name="Podila G.K."/>
            <person name="Polle A."/>
            <person name="Pukkila P.J."/>
            <person name="Richardson P.M."/>
            <person name="Rouze P."/>
            <person name="Sanders I.R."/>
            <person name="Stajich J.E."/>
            <person name="Tunlid A."/>
            <person name="Tuskan G."/>
            <person name="Grigoriev I.V."/>
        </authorList>
    </citation>
    <scope>NUCLEOTIDE SEQUENCE [LARGE SCALE GENOMIC DNA]</scope>
    <source>
        <strain evidence="2">S238N-H82 / ATCC MYA-4686</strain>
    </source>
</reference>
<dbReference type="KEGG" id="lbc:LACBIDRAFT_298176"/>
<dbReference type="GeneID" id="6077155"/>
<gene>
    <name evidence="1" type="ORF">LACBIDRAFT_298176</name>
</gene>
<organism evidence="2">
    <name type="scientific">Laccaria bicolor (strain S238N-H82 / ATCC MYA-4686)</name>
    <name type="common">Bicoloured deceiver</name>
    <name type="synonym">Laccaria laccata var. bicolor</name>
    <dbReference type="NCBI Taxonomy" id="486041"/>
    <lineage>
        <taxon>Eukaryota</taxon>
        <taxon>Fungi</taxon>
        <taxon>Dikarya</taxon>
        <taxon>Basidiomycota</taxon>
        <taxon>Agaricomycotina</taxon>
        <taxon>Agaricomycetes</taxon>
        <taxon>Agaricomycetidae</taxon>
        <taxon>Agaricales</taxon>
        <taxon>Agaricineae</taxon>
        <taxon>Hydnangiaceae</taxon>
        <taxon>Laccaria</taxon>
    </lineage>
</organism>
<dbReference type="STRING" id="486041.B0DCE4"/>
<dbReference type="RefSeq" id="XP_001881504.1">
    <property type="nucleotide sequence ID" value="XM_001881469.1"/>
</dbReference>
<dbReference type="InParanoid" id="B0DCE4"/>
<accession>B0DCE4</accession>
<name>B0DCE4_LACBS</name>
<keyword evidence="2" id="KW-1185">Reference proteome</keyword>